<accession>A0A4Y6PPF9</accession>
<dbReference type="PANTHER" id="PTHR30087">
    <property type="entry name" value="INNER MEMBRANE PROTEIN"/>
    <property type="match status" value="1"/>
</dbReference>
<proteinExistence type="predicted"/>
<dbReference type="RefSeq" id="WP_141196722.1">
    <property type="nucleotide sequence ID" value="NZ_CP041186.1"/>
</dbReference>
<dbReference type="Proteomes" id="UP000315995">
    <property type="component" value="Chromosome"/>
</dbReference>
<dbReference type="PIRSF" id="PIRSF037004">
    <property type="entry name" value="UCP037004"/>
    <property type="match status" value="1"/>
</dbReference>
<sequence>MSTAKKKETSSTVGRHFVTPKVVMSACLELEKCRHDGQRIADSFVRRLYSYVQVVPICPEFAIGLGIPRDTIRLVDDGDGGTRLIQPATGRDLTDKMESFAAQFLDQVGEVDGFVLKNSSPSCGTSQVKVYAAPENSPGVRREAGIFAREVLERFDGLAVEDEGRLRNYPIRHHFLTRLFSLAELREVGNSPTFGKLIDFQRRYKHLLLVHNETEMRVLGRLVANEDGLSPEEVYEKYVTHFRNALSSKPSRGVHVNALTHMYGHFKDKLADPERDEFLDMLEEYRNHHLPLNALLTVLRSWCARFEYDYLADQAYLEPYPRELIAMRDSGKGLEF</sequence>
<dbReference type="InterPro" id="IPR013560">
    <property type="entry name" value="DUF1722"/>
</dbReference>
<dbReference type="Pfam" id="PF04463">
    <property type="entry name" value="2-thiour_desulf"/>
    <property type="match status" value="1"/>
</dbReference>
<dbReference type="EMBL" id="CP041186">
    <property type="protein sequence ID" value="QDG50226.1"/>
    <property type="molecule type" value="Genomic_DNA"/>
</dbReference>
<dbReference type="AlphaFoldDB" id="A0A4Y6PPF9"/>
<evidence type="ECO:0000259" key="1">
    <source>
        <dbReference type="Pfam" id="PF08349"/>
    </source>
</evidence>
<reference evidence="2 3" key="1">
    <citation type="submission" date="2019-06" db="EMBL/GenBank/DDBJ databases">
        <title>Persicimonas caeni gen. nov., sp. nov., a predatory bacterium isolated from solar saltern.</title>
        <authorList>
            <person name="Wang S."/>
        </authorList>
    </citation>
    <scope>NUCLEOTIDE SEQUENCE [LARGE SCALE GENOMIC DNA]</scope>
    <source>
        <strain evidence="2 3">YN101</strain>
    </source>
</reference>
<evidence type="ECO:0000313" key="2">
    <source>
        <dbReference type="EMBL" id="QDG50226.1"/>
    </source>
</evidence>
<name>A0A4Y6PPF9_PERCE</name>
<dbReference type="InterPro" id="IPR017087">
    <property type="entry name" value="UCP037004"/>
</dbReference>
<accession>A0A5B8Y212</accession>
<dbReference type="PANTHER" id="PTHR30087:SF0">
    <property type="entry name" value="INNER MEMBRANE PROTEIN"/>
    <property type="match status" value="1"/>
</dbReference>
<evidence type="ECO:0000313" key="3">
    <source>
        <dbReference type="Proteomes" id="UP000315995"/>
    </source>
</evidence>
<feature type="domain" description="DUF1722" evidence="1">
    <location>
        <begin position="205"/>
        <end position="321"/>
    </location>
</feature>
<organism evidence="2 3">
    <name type="scientific">Persicimonas caeni</name>
    <dbReference type="NCBI Taxonomy" id="2292766"/>
    <lineage>
        <taxon>Bacteria</taxon>
        <taxon>Deltaproteobacteria</taxon>
        <taxon>Bradymonadales</taxon>
        <taxon>Bradymonadaceae</taxon>
        <taxon>Persicimonas</taxon>
    </lineage>
</organism>
<dbReference type="Pfam" id="PF08349">
    <property type="entry name" value="DUF1722"/>
    <property type="match status" value="1"/>
</dbReference>
<keyword evidence="3" id="KW-1185">Reference proteome</keyword>
<dbReference type="OrthoDB" id="495783at2"/>
<protein>
    <submittedName>
        <fullName evidence="2">DUF1722 domain-containing protein</fullName>
    </submittedName>
</protein>
<dbReference type="InterPro" id="IPR007553">
    <property type="entry name" value="2-thiour_desulf"/>
</dbReference>
<gene>
    <name evidence="2" type="ORF">FIV42_05625</name>
</gene>